<feature type="transmembrane region" description="Helical" evidence="9">
    <location>
        <begin position="296"/>
        <end position="322"/>
    </location>
</feature>
<feature type="transmembrane region" description="Helical" evidence="9">
    <location>
        <begin position="192"/>
        <end position="214"/>
    </location>
</feature>
<evidence type="ECO:0000256" key="9">
    <source>
        <dbReference type="SAM" id="Phobius"/>
    </source>
</evidence>
<keyword evidence="3" id="KW-0813">Transport</keyword>
<dbReference type="EMBL" id="JAFFJS010000001">
    <property type="protein sequence ID" value="MBM9432546.1"/>
    <property type="molecule type" value="Genomic_DNA"/>
</dbReference>
<evidence type="ECO:0000313" key="11">
    <source>
        <dbReference type="Proteomes" id="UP000705983"/>
    </source>
</evidence>
<feature type="transmembrane region" description="Helical" evidence="9">
    <location>
        <begin position="98"/>
        <end position="121"/>
    </location>
</feature>
<feature type="transmembrane region" description="Helical" evidence="9">
    <location>
        <begin position="262"/>
        <end position="289"/>
    </location>
</feature>
<dbReference type="PANTHER" id="PTHR21716">
    <property type="entry name" value="TRANSMEMBRANE PROTEIN"/>
    <property type="match status" value="1"/>
</dbReference>
<gene>
    <name evidence="10" type="ORF">JVW63_02355</name>
</gene>
<proteinExistence type="inferred from homology"/>
<evidence type="ECO:0000256" key="6">
    <source>
        <dbReference type="ARBA" id="ARBA00022989"/>
    </source>
</evidence>
<feature type="compositionally biased region" description="Basic and acidic residues" evidence="8">
    <location>
        <begin position="1"/>
        <end position="10"/>
    </location>
</feature>
<evidence type="ECO:0000256" key="7">
    <source>
        <dbReference type="ARBA" id="ARBA00023136"/>
    </source>
</evidence>
<dbReference type="RefSeq" id="WP_187996060.1">
    <property type="nucleotide sequence ID" value="NZ_JACEXG010000001.1"/>
</dbReference>
<feature type="transmembrane region" description="Helical" evidence="9">
    <location>
        <begin position="48"/>
        <end position="78"/>
    </location>
</feature>
<evidence type="ECO:0000256" key="8">
    <source>
        <dbReference type="SAM" id="MobiDB-lite"/>
    </source>
</evidence>
<sequence length="399" mass="42824">MPLFSRRPENRPNPASPAEPSQPPPRSTLPGADSGVPPLLAKMGMGSWYLIGILIIVWVIVFATATVSFIFVTIFLALVATSVLRPMTDFLDRWVPRVVAMIASLLLLFGIVGGLLTFVVVSVRGEWDNLASEFSTGLDSILDLLENNSLPWSVTAEEANQWVSDTVDSGIEWLQENTGQISSTIMSSAGTIGVLIMILSIAFLATIFFLMSGAQMWLWFLNELPERRRDITHRAAMAGWIAFSGYARGTIIIALINGVLAFLLLLILGVPLAAPLAVLVVIGTFIPLFGAPAAMIVATIVAFAANGPIIALVVLLGIALIGQLEGDLFQPLIMGKQVSLHPLVIALGVAAGTYLAGLLGAIISIPILSVIWAVYKVLRRQDPPRTELPAVDREELLES</sequence>
<organism evidence="10 11">
    <name type="scientific">Flaviflexus equikiangi</name>
    <dbReference type="NCBI Taxonomy" id="2758573"/>
    <lineage>
        <taxon>Bacteria</taxon>
        <taxon>Bacillati</taxon>
        <taxon>Actinomycetota</taxon>
        <taxon>Actinomycetes</taxon>
        <taxon>Actinomycetales</taxon>
        <taxon>Actinomycetaceae</taxon>
        <taxon>Flaviflexus</taxon>
    </lineage>
</organism>
<feature type="region of interest" description="Disordered" evidence="8">
    <location>
        <begin position="1"/>
        <end position="29"/>
    </location>
</feature>
<dbReference type="InterPro" id="IPR002549">
    <property type="entry name" value="AI-2E-like"/>
</dbReference>
<evidence type="ECO:0000256" key="4">
    <source>
        <dbReference type="ARBA" id="ARBA00022475"/>
    </source>
</evidence>
<name>A0ABS2TD10_9ACTO</name>
<keyword evidence="11" id="KW-1185">Reference proteome</keyword>
<keyword evidence="4" id="KW-1003">Cell membrane</keyword>
<comment type="similarity">
    <text evidence="2">Belongs to the autoinducer-2 exporter (AI-2E) (TC 2.A.86) family.</text>
</comment>
<evidence type="ECO:0000256" key="5">
    <source>
        <dbReference type="ARBA" id="ARBA00022692"/>
    </source>
</evidence>
<feature type="compositionally biased region" description="Pro residues" evidence="8">
    <location>
        <begin position="14"/>
        <end position="27"/>
    </location>
</feature>
<evidence type="ECO:0000313" key="10">
    <source>
        <dbReference type="EMBL" id="MBM9432546.1"/>
    </source>
</evidence>
<keyword evidence="7 9" id="KW-0472">Membrane</keyword>
<feature type="transmembrane region" description="Helical" evidence="9">
    <location>
        <begin position="342"/>
        <end position="375"/>
    </location>
</feature>
<evidence type="ECO:0000256" key="3">
    <source>
        <dbReference type="ARBA" id="ARBA00022448"/>
    </source>
</evidence>
<dbReference type="Proteomes" id="UP000705983">
    <property type="component" value="Unassembled WGS sequence"/>
</dbReference>
<dbReference type="Pfam" id="PF01594">
    <property type="entry name" value="AI-2E_transport"/>
    <property type="match status" value="1"/>
</dbReference>
<comment type="caution">
    <text evidence="10">The sequence shown here is derived from an EMBL/GenBank/DDBJ whole genome shotgun (WGS) entry which is preliminary data.</text>
</comment>
<accession>A0ABS2TD10</accession>
<evidence type="ECO:0000256" key="1">
    <source>
        <dbReference type="ARBA" id="ARBA00004651"/>
    </source>
</evidence>
<dbReference type="PANTHER" id="PTHR21716:SF53">
    <property type="entry name" value="PERMEASE PERM-RELATED"/>
    <property type="match status" value="1"/>
</dbReference>
<keyword evidence="5 9" id="KW-0812">Transmembrane</keyword>
<evidence type="ECO:0000256" key="2">
    <source>
        <dbReference type="ARBA" id="ARBA00009773"/>
    </source>
</evidence>
<keyword evidence="6 9" id="KW-1133">Transmembrane helix</keyword>
<reference evidence="11" key="1">
    <citation type="submission" date="2021-02" db="EMBL/GenBank/DDBJ databases">
        <title>Leucobacter sp. CX169.</title>
        <authorList>
            <person name="Cheng Y."/>
        </authorList>
    </citation>
    <scope>NUCLEOTIDE SEQUENCE [LARGE SCALE GENOMIC DNA]</scope>
    <source>
        <strain evidence="11">JY899</strain>
    </source>
</reference>
<comment type="subcellular location">
    <subcellularLocation>
        <location evidence="1">Cell membrane</location>
        <topology evidence="1">Multi-pass membrane protein</topology>
    </subcellularLocation>
</comment>
<protein>
    <submittedName>
        <fullName evidence="10">AI-2E family transporter</fullName>
    </submittedName>
</protein>